<dbReference type="AlphaFoldDB" id="A0A067PI13"/>
<feature type="compositionally biased region" description="Acidic residues" evidence="1">
    <location>
        <begin position="235"/>
        <end position="255"/>
    </location>
</feature>
<feature type="compositionally biased region" description="Low complexity" evidence="1">
    <location>
        <begin position="192"/>
        <end position="207"/>
    </location>
</feature>
<evidence type="ECO:0000313" key="3">
    <source>
        <dbReference type="Proteomes" id="UP000027265"/>
    </source>
</evidence>
<dbReference type="Proteomes" id="UP000027265">
    <property type="component" value="Unassembled WGS sequence"/>
</dbReference>
<evidence type="ECO:0000313" key="2">
    <source>
        <dbReference type="EMBL" id="KDQ50121.1"/>
    </source>
</evidence>
<dbReference type="EMBL" id="KL197765">
    <property type="protein sequence ID" value="KDQ50121.1"/>
    <property type="molecule type" value="Genomic_DNA"/>
</dbReference>
<reference evidence="3" key="1">
    <citation type="journal article" date="2014" name="Proc. Natl. Acad. Sci. U.S.A.">
        <title>Extensive sampling of basidiomycete genomes demonstrates inadequacy of the white-rot/brown-rot paradigm for wood decay fungi.</title>
        <authorList>
            <person name="Riley R."/>
            <person name="Salamov A.A."/>
            <person name="Brown D.W."/>
            <person name="Nagy L.G."/>
            <person name="Floudas D."/>
            <person name="Held B.W."/>
            <person name="Levasseur A."/>
            <person name="Lombard V."/>
            <person name="Morin E."/>
            <person name="Otillar R."/>
            <person name="Lindquist E.A."/>
            <person name="Sun H."/>
            <person name="LaButti K.M."/>
            <person name="Schmutz J."/>
            <person name="Jabbour D."/>
            <person name="Luo H."/>
            <person name="Baker S.E."/>
            <person name="Pisabarro A.G."/>
            <person name="Walton J.D."/>
            <person name="Blanchette R.A."/>
            <person name="Henrissat B."/>
            <person name="Martin F."/>
            <person name="Cullen D."/>
            <person name="Hibbett D.S."/>
            <person name="Grigoriev I.V."/>
        </authorList>
    </citation>
    <scope>NUCLEOTIDE SEQUENCE [LARGE SCALE GENOMIC DNA]</scope>
    <source>
        <strain evidence="3">MUCL 33604</strain>
    </source>
</reference>
<feature type="compositionally biased region" description="Gly residues" evidence="1">
    <location>
        <begin position="218"/>
        <end position="228"/>
    </location>
</feature>
<name>A0A067PI13_9AGAM</name>
<keyword evidence="3" id="KW-1185">Reference proteome</keyword>
<feature type="region of interest" description="Disordered" evidence="1">
    <location>
        <begin position="133"/>
        <end position="294"/>
    </location>
</feature>
<evidence type="ECO:0000256" key="1">
    <source>
        <dbReference type="SAM" id="MobiDB-lite"/>
    </source>
</evidence>
<feature type="compositionally biased region" description="Gly residues" evidence="1">
    <location>
        <begin position="180"/>
        <end position="191"/>
    </location>
</feature>
<dbReference type="HOGENOM" id="CLU_900364_0_0_1"/>
<organism evidence="2 3">
    <name type="scientific">Jaapia argillacea MUCL 33604</name>
    <dbReference type="NCBI Taxonomy" id="933084"/>
    <lineage>
        <taxon>Eukaryota</taxon>
        <taxon>Fungi</taxon>
        <taxon>Dikarya</taxon>
        <taxon>Basidiomycota</taxon>
        <taxon>Agaricomycotina</taxon>
        <taxon>Agaricomycetes</taxon>
        <taxon>Agaricomycetidae</taxon>
        <taxon>Jaapiales</taxon>
        <taxon>Jaapiaceae</taxon>
        <taxon>Jaapia</taxon>
    </lineage>
</organism>
<proteinExistence type="predicted"/>
<sequence>MFDNFVEEITQQLGDEEAQQLREEVWLVDGVEVPTARAMIDKTGKQSQNKKLGDWKGKHPVPGSLGHLPRAGDVVTPVAARAVMFNPVLSTPVGRLGLHYDPNITALVSRLAEARQSGESVVDYKRRMNSLRQFSESTSQIGTNSVPTTPRRQHIQFKETKVKGRHMKDSSQNNRPRTEAGGGGGQGGGPPDRGSSHSSDSSSTPLHSDNEGTQESRGGQGGQGGGEPLGRDPPDGGDDDDDDSSNSSDSNDEGEPGGISTTPRRRSDKDNMGRRHSNSTYRGANSRELANPNCIDYNDESLKRICRII</sequence>
<accession>A0A067PI13</accession>
<feature type="region of interest" description="Disordered" evidence="1">
    <location>
        <begin position="43"/>
        <end position="68"/>
    </location>
</feature>
<protein>
    <submittedName>
        <fullName evidence="2">Uncharacterized protein</fullName>
    </submittedName>
</protein>
<gene>
    <name evidence="2" type="ORF">JAAARDRAFT_200214</name>
</gene>
<dbReference type="InParanoid" id="A0A067PI13"/>
<feature type="compositionally biased region" description="Polar residues" evidence="1">
    <location>
        <begin position="133"/>
        <end position="150"/>
    </location>
</feature>